<name>A0A8H7EE31_9PLEO</name>
<dbReference type="SUPFAM" id="SSF57903">
    <property type="entry name" value="FYVE/PHD zinc finger"/>
    <property type="match status" value="1"/>
</dbReference>
<dbReference type="GeneID" id="62204084"/>
<evidence type="ECO:0000313" key="3">
    <source>
        <dbReference type="EMBL" id="KAF7676354.1"/>
    </source>
</evidence>
<comment type="caution">
    <text evidence="3">The sequence shown here is derived from an EMBL/GenBank/DDBJ whole genome shotgun (WGS) entry which is preliminary data.</text>
</comment>
<sequence length="661" mass="72221">MPSSRQILSVLTTAVLTSSVNAAFGPAFSTGPVGTGSWIREANSTLVLPKAPTGSSGDTALWVGMGTSNGDLIQSIADNVNADDWDIYAYTLVSTSETTQMPIQTEGERAQEADKITMYYKFDDATGNYTQIVSVNGRQVSTLSTDDGQAMGWGSAVECAAEDCGTVAAHKWIDTTITLDKADPNYDQTMGKAQGVTGEMSTSDGGVTWTITDIEIPEFTFGSLVWLRCCTLVLRLPTMVVLVDLDDDEPTSLENPHPSSGRFNAKPLYHSLDAPTEGSVTAGYERPNPNINGFSQALSCYPIVSQLAAQLDLNTLHDLSRTCRQFRANLLEYRSQLVKHTLHCENEDSELGEKLESRLQEGRHGMVLENRLTTGRVGKCARDMVGDCQRCGDIVCRNCTMKPPPTPTLRARHRRLCRTCAKAPLPLLMAAQKQRTLSMSSSSSSSPPGSPDTHPVLFDGDKPRAFTAPAFERTPCNCDNVVWLCAPCGKDLRNADTHYVRGWSYRTTYTRMLGGLGVGFGEGIEGVECGRGSACLGSRIVEHETCEQNLLDTIERSQTPESPERWRGSCYLTQEIEGIGGVLKVKHKKQVRVGECVKLYEDEKTKSIQYLEREVKGELRSWCSWCERVVRSKKDEAGVAGNRPTSSGSSSSSSSKRKSSY</sequence>
<evidence type="ECO:0000256" key="2">
    <source>
        <dbReference type="SAM" id="SignalP"/>
    </source>
</evidence>
<feature type="compositionally biased region" description="Low complexity" evidence="1">
    <location>
        <begin position="438"/>
        <end position="447"/>
    </location>
</feature>
<accession>A0A8H7EE31</accession>
<feature type="region of interest" description="Disordered" evidence="1">
    <location>
        <begin position="434"/>
        <end position="459"/>
    </location>
</feature>
<evidence type="ECO:0000313" key="4">
    <source>
        <dbReference type="Proteomes" id="UP000596902"/>
    </source>
</evidence>
<dbReference type="InterPro" id="IPR011011">
    <property type="entry name" value="Znf_FYVE_PHD"/>
</dbReference>
<keyword evidence="4" id="KW-1185">Reference proteome</keyword>
<dbReference type="RefSeq" id="XP_038786595.1">
    <property type="nucleotide sequence ID" value="XM_038930906.1"/>
</dbReference>
<dbReference type="Proteomes" id="UP000596902">
    <property type="component" value="Unassembled WGS sequence"/>
</dbReference>
<proteinExistence type="predicted"/>
<gene>
    <name evidence="3" type="ORF">GT037_005859</name>
</gene>
<protein>
    <submittedName>
        <fullName evidence="3">Uncharacterized protein</fullName>
    </submittedName>
</protein>
<evidence type="ECO:0000256" key="1">
    <source>
        <dbReference type="SAM" id="MobiDB-lite"/>
    </source>
</evidence>
<keyword evidence="2" id="KW-0732">Signal</keyword>
<reference evidence="3" key="1">
    <citation type="submission" date="2020-01" db="EMBL/GenBank/DDBJ databases">
        <authorList>
            <person name="Feng Z.H.Z."/>
        </authorList>
    </citation>
    <scope>NUCLEOTIDE SEQUENCE</scope>
    <source>
        <strain evidence="3">CBS107.38</strain>
    </source>
</reference>
<feature type="chain" id="PRO_5034730557" evidence="2">
    <location>
        <begin position="23"/>
        <end position="661"/>
    </location>
</feature>
<dbReference type="EMBL" id="JAAABM010000007">
    <property type="protein sequence ID" value="KAF7676354.1"/>
    <property type="molecule type" value="Genomic_DNA"/>
</dbReference>
<feature type="region of interest" description="Disordered" evidence="1">
    <location>
        <begin position="635"/>
        <end position="661"/>
    </location>
</feature>
<feature type="signal peptide" evidence="2">
    <location>
        <begin position="1"/>
        <end position="22"/>
    </location>
</feature>
<reference evidence="3" key="2">
    <citation type="submission" date="2020-08" db="EMBL/GenBank/DDBJ databases">
        <title>Draft Genome Sequence of Cumin Blight Pathogen Alternaria burnsii.</title>
        <authorList>
            <person name="Feng Z."/>
        </authorList>
    </citation>
    <scope>NUCLEOTIDE SEQUENCE</scope>
    <source>
        <strain evidence="3">CBS107.38</strain>
    </source>
</reference>
<organism evidence="3 4">
    <name type="scientific">Alternaria burnsii</name>
    <dbReference type="NCBI Taxonomy" id="1187904"/>
    <lineage>
        <taxon>Eukaryota</taxon>
        <taxon>Fungi</taxon>
        <taxon>Dikarya</taxon>
        <taxon>Ascomycota</taxon>
        <taxon>Pezizomycotina</taxon>
        <taxon>Dothideomycetes</taxon>
        <taxon>Pleosporomycetidae</taxon>
        <taxon>Pleosporales</taxon>
        <taxon>Pleosporineae</taxon>
        <taxon>Pleosporaceae</taxon>
        <taxon>Alternaria</taxon>
        <taxon>Alternaria sect. Alternaria</taxon>
    </lineage>
</organism>
<dbReference type="CDD" id="cd00065">
    <property type="entry name" value="FYVE_like_SF"/>
    <property type="match status" value="1"/>
</dbReference>
<dbReference type="AlphaFoldDB" id="A0A8H7EE31"/>